<comment type="caution">
    <text evidence="1">The sequence shown here is derived from an EMBL/GenBank/DDBJ whole genome shotgun (WGS) entry which is preliminary data.</text>
</comment>
<dbReference type="Proteomes" id="UP001243375">
    <property type="component" value="Unassembled WGS sequence"/>
</dbReference>
<protein>
    <submittedName>
        <fullName evidence="1">Uncharacterized protein</fullName>
    </submittedName>
</protein>
<accession>A0ACC2XG92</accession>
<evidence type="ECO:0000313" key="1">
    <source>
        <dbReference type="EMBL" id="KAJ9121742.1"/>
    </source>
</evidence>
<evidence type="ECO:0000313" key="2">
    <source>
        <dbReference type="Proteomes" id="UP001243375"/>
    </source>
</evidence>
<name>A0ACC2XG92_9TREE</name>
<dbReference type="EMBL" id="JASBWU010000005">
    <property type="protein sequence ID" value="KAJ9121742.1"/>
    <property type="molecule type" value="Genomic_DNA"/>
</dbReference>
<keyword evidence="2" id="KW-1185">Reference proteome</keyword>
<reference evidence="1" key="1">
    <citation type="submission" date="2023-04" db="EMBL/GenBank/DDBJ databases">
        <title>Draft Genome sequencing of Naganishia species isolated from polar environments using Oxford Nanopore Technology.</title>
        <authorList>
            <person name="Leo P."/>
            <person name="Venkateswaran K."/>
        </authorList>
    </citation>
    <scope>NUCLEOTIDE SEQUENCE</scope>
    <source>
        <strain evidence="1">MNA-CCFEE 5425</strain>
    </source>
</reference>
<proteinExistence type="predicted"/>
<gene>
    <name evidence="1" type="ORF">QFC22_002363</name>
</gene>
<organism evidence="1 2">
    <name type="scientific">Naganishia vaughanmartiniae</name>
    <dbReference type="NCBI Taxonomy" id="1424756"/>
    <lineage>
        <taxon>Eukaryota</taxon>
        <taxon>Fungi</taxon>
        <taxon>Dikarya</taxon>
        <taxon>Basidiomycota</taxon>
        <taxon>Agaricomycotina</taxon>
        <taxon>Tremellomycetes</taxon>
        <taxon>Filobasidiales</taxon>
        <taxon>Filobasidiaceae</taxon>
        <taxon>Naganishia</taxon>
    </lineage>
</organism>
<sequence>MSRQAFGDFLTGNPSSGRGGRGNGTGGRGGRGGGGGGRGRGGKSKQDYSDVPPIDYSAINRQTYKQMDDTRPGNETPSGGSGAATPHFGLGFGGRGRGTWNPIASVMRGRGSGRMKGRMADLEAADLRSVMAPVFVKAGTLFTEKELEGDPIEASKPVRVDGDDMDVEDIADHDSGIEFEIIEQPDHDPTIQSVLPDIFASPSGQPIIDLTHEETAVIIAAAETSGTDLMLSRTMDEVRIEDNVISIEEETVVMEMAQPLADEEILADEDLVADDEPLSLADKEPLGDEEPEEAPLFFVDDAPAASGVADATSQILFNTSRGGPLIGEKDSSEDEEEEEIIFVARKFAKPEPISMPSESASSKPSRHPAISGKSSGPCYMSVASGSRPATIKSETSKMHGKTKSKQKKLDRKSRREGRIRKTEGLPRVGDSDIDWGSDGPPGHHLETLSGSEEEDAPVLAGLGSRVRRDEQAIMQDYVQNAFGSASQGGSGVQGDEEIDMDALARFASGMQHPQHVTLDDIADQKRHQQEDEDEGWVDSSGSDLSDDVEEEGEASRVQRSMVEIAPGLFAQVIPDDGSDEENALSEDAASLELEEILDDTSDDEMTGVRWVEDDSEEDSDEVDGGNARDKMFRGRNTWATVADDYIAQLQVSRAFLDHYALAYMLAAFQDALDAEDILKSGNRKQRNKVFKSIHNGDFGDDWDIGKLAFEFRCPSRLIRPSLAPAPKGKKAKMKGIPTGLQSQWEKDRQKKADKKKQRELDRLEAAMSLYPASKKGKGKGKKGKPRFGFDDVDSDDDDMTPGRKRGIQPVTDLASLNQEIRKFIRDSGKTTMTLPPMEKFSRKKVHELATCYSLKSQSKGKGRGRFPILMKTSFSSVEVNEHKVNQIVGFNTAGKFYKAKYGSNAGKGPSLPGNASRSGAVVRHNEGDAVGHGASAIGSENMGHRLLSKMGWSQGDRIGLSGGLEAPIVAIVKTTKLGLGA</sequence>